<evidence type="ECO:0000256" key="1">
    <source>
        <dbReference type="ARBA" id="ARBA00022441"/>
    </source>
</evidence>
<feature type="non-terminal residue" evidence="4">
    <location>
        <position position="118"/>
    </location>
</feature>
<dbReference type="PANTHER" id="PTHR45632:SF3">
    <property type="entry name" value="KELCH-LIKE PROTEIN 32"/>
    <property type="match status" value="1"/>
</dbReference>
<evidence type="ECO:0000313" key="4">
    <source>
        <dbReference type="EMBL" id="WAR17414.1"/>
    </source>
</evidence>
<dbReference type="Gene3D" id="3.30.710.10">
    <property type="entry name" value="Potassium Channel Kv1.1, Chain A"/>
    <property type="match status" value="1"/>
</dbReference>
<evidence type="ECO:0000259" key="3">
    <source>
        <dbReference type="PROSITE" id="PS50097"/>
    </source>
</evidence>
<protein>
    <submittedName>
        <fullName evidence="4">KBTB8-like protein</fullName>
    </submittedName>
</protein>
<dbReference type="Proteomes" id="UP001164746">
    <property type="component" value="Chromosome 10"/>
</dbReference>
<dbReference type="InterPro" id="IPR011333">
    <property type="entry name" value="SKP1/BTB/POZ_sf"/>
</dbReference>
<dbReference type="InterPro" id="IPR000210">
    <property type="entry name" value="BTB/POZ_dom"/>
</dbReference>
<accession>A0ABY7F7R3</accession>
<gene>
    <name evidence="4" type="ORF">MAR_032008</name>
</gene>
<keyword evidence="5" id="KW-1185">Reference proteome</keyword>
<sequence>DHQESMKAHLCVLVHSPYFQSMYNSGLKERQQGEVYIGIGKPKFVKMALIYLYTGKVAIEYSTIKDLLEVADYLQIDSLKEDCSRYLRDVKLTVANCVPLCLMSSLYNIEYYSDVFNF</sequence>
<evidence type="ECO:0000313" key="5">
    <source>
        <dbReference type="Proteomes" id="UP001164746"/>
    </source>
</evidence>
<feature type="domain" description="BTB" evidence="3">
    <location>
        <begin position="1"/>
        <end position="61"/>
    </location>
</feature>
<proteinExistence type="predicted"/>
<keyword evidence="2" id="KW-0677">Repeat</keyword>
<reference evidence="4" key="1">
    <citation type="submission" date="2022-11" db="EMBL/GenBank/DDBJ databases">
        <title>Centuries of genome instability and evolution in soft-shell clam transmissible cancer (bioRxiv).</title>
        <authorList>
            <person name="Hart S.F.M."/>
            <person name="Yonemitsu M.A."/>
            <person name="Giersch R.M."/>
            <person name="Beal B.F."/>
            <person name="Arriagada G."/>
            <person name="Davis B.W."/>
            <person name="Ostrander E.A."/>
            <person name="Goff S.P."/>
            <person name="Metzger M.J."/>
        </authorList>
    </citation>
    <scope>NUCLEOTIDE SEQUENCE</scope>
    <source>
        <strain evidence="4">MELC-2E11</strain>
        <tissue evidence="4">Siphon/mantle</tissue>
    </source>
</reference>
<dbReference type="SUPFAM" id="SSF54695">
    <property type="entry name" value="POZ domain"/>
    <property type="match status" value="1"/>
</dbReference>
<organism evidence="4 5">
    <name type="scientific">Mya arenaria</name>
    <name type="common">Soft-shell clam</name>
    <dbReference type="NCBI Taxonomy" id="6604"/>
    <lineage>
        <taxon>Eukaryota</taxon>
        <taxon>Metazoa</taxon>
        <taxon>Spiralia</taxon>
        <taxon>Lophotrochozoa</taxon>
        <taxon>Mollusca</taxon>
        <taxon>Bivalvia</taxon>
        <taxon>Autobranchia</taxon>
        <taxon>Heteroconchia</taxon>
        <taxon>Euheterodonta</taxon>
        <taxon>Imparidentia</taxon>
        <taxon>Neoheterodontei</taxon>
        <taxon>Myida</taxon>
        <taxon>Myoidea</taxon>
        <taxon>Myidae</taxon>
        <taxon>Mya</taxon>
    </lineage>
</organism>
<name>A0ABY7F7R3_MYAAR</name>
<dbReference type="PANTHER" id="PTHR45632">
    <property type="entry name" value="LD33804P"/>
    <property type="match status" value="1"/>
</dbReference>
<dbReference type="SMART" id="SM00225">
    <property type="entry name" value="BTB"/>
    <property type="match status" value="1"/>
</dbReference>
<evidence type="ECO:0000256" key="2">
    <source>
        <dbReference type="ARBA" id="ARBA00022737"/>
    </source>
</evidence>
<dbReference type="EMBL" id="CP111021">
    <property type="protein sequence ID" value="WAR17414.1"/>
    <property type="molecule type" value="Genomic_DNA"/>
</dbReference>
<dbReference type="Pfam" id="PF00651">
    <property type="entry name" value="BTB"/>
    <property type="match status" value="1"/>
</dbReference>
<feature type="non-terminal residue" evidence="4">
    <location>
        <position position="1"/>
    </location>
</feature>
<keyword evidence="1" id="KW-0880">Kelch repeat</keyword>
<dbReference type="CDD" id="cd18186">
    <property type="entry name" value="BTB_POZ_ZBTB_KLHL-like"/>
    <property type="match status" value="1"/>
</dbReference>
<dbReference type="PROSITE" id="PS50097">
    <property type="entry name" value="BTB"/>
    <property type="match status" value="1"/>
</dbReference>